<feature type="compositionally biased region" description="Low complexity" evidence="9">
    <location>
        <begin position="96"/>
        <end position="107"/>
    </location>
</feature>
<keyword evidence="12" id="KW-1185">Reference proteome</keyword>
<evidence type="ECO:0000256" key="7">
    <source>
        <dbReference type="ARBA" id="ARBA00023596"/>
    </source>
</evidence>
<feature type="compositionally biased region" description="Basic residues" evidence="9">
    <location>
        <begin position="1"/>
        <end position="71"/>
    </location>
</feature>
<dbReference type="EMBL" id="CANTFL010000251">
    <property type="protein sequence ID" value="CAI5719695.1"/>
    <property type="molecule type" value="Genomic_DNA"/>
</dbReference>
<keyword evidence="5" id="KW-0418">Kinase</keyword>
<dbReference type="Pfam" id="PF00069">
    <property type="entry name" value="Pkinase"/>
    <property type="match status" value="1"/>
</dbReference>
<keyword evidence="2" id="KW-0723">Serine/threonine-protein kinase</keyword>
<accession>A0AAV0TF88</accession>
<organism evidence="11 12">
    <name type="scientific">Hyaloperonospora brassicae</name>
    <name type="common">Brassica downy mildew</name>
    <name type="synonym">Peronospora brassicae</name>
    <dbReference type="NCBI Taxonomy" id="162125"/>
    <lineage>
        <taxon>Eukaryota</taxon>
        <taxon>Sar</taxon>
        <taxon>Stramenopiles</taxon>
        <taxon>Oomycota</taxon>
        <taxon>Peronosporomycetes</taxon>
        <taxon>Peronosporales</taxon>
        <taxon>Peronosporaceae</taxon>
        <taxon>Hyaloperonospora</taxon>
    </lineage>
</organism>
<evidence type="ECO:0000259" key="10">
    <source>
        <dbReference type="PROSITE" id="PS50011"/>
    </source>
</evidence>
<feature type="domain" description="Protein kinase" evidence="10">
    <location>
        <begin position="328"/>
        <end position="659"/>
    </location>
</feature>
<dbReference type="PANTHER" id="PTHR24058:SF103">
    <property type="entry name" value="SERINE_THREONINE-PROTEIN KINASE PRP4 HOMOLOG"/>
    <property type="match status" value="1"/>
</dbReference>
<evidence type="ECO:0000256" key="1">
    <source>
        <dbReference type="ARBA" id="ARBA00012513"/>
    </source>
</evidence>
<dbReference type="FunFam" id="1.10.510.10:FF:000078">
    <property type="entry name" value="Serine/threonine-protein kinase PRP4 homolog"/>
    <property type="match status" value="1"/>
</dbReference>
<dbReference type="PROSITE" id="PS00107">
    <property type="entry name" value="PROTEIN_KINASE_ATP"/>
    <property type="match status" value="1"/>
</dbReference>
<sequence>MTRSRSPRRSRSVHRSSHRRSSTKRRSSRSRSRDRSRRSSRRHHHRRSRSTDRHKRRRRDSDRRRSRRRSRSKSDSDSPKRRSRTRRNQPMDEVPAATMANTERAAAVVNRQKRAKGSDSVKHEVDMSHMPKGVDQEKKVVEKLCAADGRETDDAVRAVALSETAETKVDERCQVSAAKSAVDVHSIKENVLKALADARSTIAGMKKSGTRDGCCAVTSAETPALVSVVKEDGQELEGGAQKDRAAGGVVSSEMTSLSLRRPSDAAEDTSADEFDMFSMAALDDQEDAMDGQNVVTAVSVNEVSLQSNCDDAEGYYSTTIGEVLNGKYRVLGAVGKGVFSTVLRCQCITPLQTTGGEALSVVAIKVIRNNDVMRDAAHMELKLLKELGERDPRDKKHCIRLLDSFSHRNHVAMVFEPMQMNVREAMKKFGGKGGISIQAVRVFGKHLLVALNHLESCGVIHADIKPDNILLNEKQTTVKLCDFGSAFRSDDGKQDPTPYLVSRFYRAPEIVLGLAYNKAVDMWSVGCCLYEMFTGKVVFPGSTNNEMLKLFMELKGKIPNKLIKKHRQAYIDQFLMEPHFTEDLKFCSRESDQVTGKPILRLLGTFKTKVDLAGSLLGAKSASDDRKLVLELRDLLDRMFTLDASKRISVKDALAHPFVKG</sequence>
<dbReference type="GO" id="GO:0045292">
    <property type="term" value="P:mRNA cis splicing, via spliceosome"/>
    <property type="evidence" value="ECO:0007669"/>
    <property type="project" value="InterPro"/>
</dbReference>
<dbReference type="PROSITE" id="PS50011">
    <property type="entry name" value="PROTEIN_KINASE_DOM"/>
    <property type="match status" value="1"/>
</dbReference>
<dbReference type="SUPFAM" id="SSF56112">
    <property type="entry name" value="Protein kinase-like (PK-like)"/>
    <property type="match status" value="1"/>
</dbReference>
<evidence type="ECO:0000256" key="2">
    <source>
        <dbReference type="ARBA" id="ARBA00022527"/>
    </source>
</evidence>
<dbReference type="InterPro" id="IPR017441">
    <property type="entry name" value="Protein_kinase_ATP_BS"/>
</dbReference>
<comment type="similarity">
    <text evidence="7">Belongs to the protein kinase superfamily. CMGC Ser/Thr protein kinase family.</text>
</comment>
<dbReference type="PANTHER" id="PTHR24058">
    <property type="entry name" value="DUAL SPECIFICITY PROTEIN KINASE"/>
    <property type="match status" value="1"/>
</dbReference>
<evidence type="ECO:0000256" key="3">
    <source>
        <dbReference type="ARBA" id="ARBA00022679"/>
    </source>
</evidence>
<keyword evidence="4 8" id="KW-0547">Nucleotide-binding</keyword>
<comment type="caution">
    <text evidence="11">The sequence shown here is derived from an EMBL/GenBank/DDBJ whole genome shotgun (WGS) entry which is preliminary data.</text>
</comment>
<dbReference type="Gene3D" id="3.30.200.20">
    <property type="entry name" value="Phosphorylase Kinase, domain 1"/>
    <property type="match status" value="1"/>
</dbReference>
<protein>
    <recommendedName>
        <fullName evidence="1">non-specific serine/threonine protein kinase</fullName>
        <ecNumber evidence="1">2.7.11.1</ecNumber>
    </recommendedName>
</protein>
<reference evidence="11" key="1">
    <citation type="submission" date="2022-12" db="EMBL/GenBank/DDBJ databases">
        <authorList>
            <person name="Webb A."/>
        </authorList>
    </citation>
    <scope>NUCLEOTIDE SEQUENCE</scope>
    <source>
        <strain evidence="11">Hp1</strain>
    </source>
</reference>
<feature type="region of interest" description="Disordered" evidence="9">
    <location>
        <begin position="232"/>
        <end position="265"/>
    </location>
</feature>
<dbReference type="PROSITE" id="PS00108">
    <property type="entry name" value="PROTEIN_KINASE_ST"/>
    <property type="match status" value="1"/>
</dbReference>
<dbReference type="InterPro" id="IPR011009">
    <property type="entry name" value="Kinase-like_dom_sf"/>
</dbReference>
<dbReference type="InterPro" id="IPR050494">
    <property type="entry name" value="Ser_Thr_dual-spec_kinase"/>
</dbReference>
<dbReference type="InterPro" id="IPR008271">
    <property type="entry name" value="Ser/Thr_kinase_AS"/>
</dbReference>
<dbReference type="GO" id="GO:0004674">
    <property type="term" value="F:protein serine/threonine kinase activity"/>
    <property type="evidence" value="ECO:0007669"/>
    <property type="project" value="UniProtKB-KW"/>
</dbReference>
<dbReference type="CDD" id="cd14135">
    <property type="entry name" value="STKc_PRP4"/>
    <property type="match status" value="1"/>
</dbReference>
<dbReference type="SMART" id="SM00220">
    <property type="entry name" value="S_TKc"/>
    <property type="match status" value="1"/>
</dbReference>
<evidence type="ECO:0000256" key="9">
    <source>
        <dbReference type="SAM" id="MobiDB-lite"/>
    </source>
</evidence>
<evidence type="ECO:0000313" key="11">
    <source>
        <dbReference type="EMBL" id="CAI5719695.1"/>
    </source>
</evidence>
<dbReference type="AlphaFoldDB" id="A0AAV0TF88"/>
<evidence type="ECO:0000256" key="8">
    <source>
        <dbReference type="PROSITE-ProRule" id="PRU10141"/>
    </source>
</evidence>
<feature type="region of interest" description="Disordered" evidence="9">
    <location>
        <begin position="1"/>
        <end position="124"/>
    </location>
</feature>
<keyword evidence="3" id="KW-0808">Transferase</keyword>
<dbReference type="Gene3D" id="1.10.510.10">
    <property type="entry name" value="Transferase(Phosphotransferase) domain 1"/>
    <property type="match status" value="1"/>
</dbReference>
<dbReference type="InterPro" id="IPR044092">
    <property type="entry name" value="STKc_PRP4"/>
</dbReference>
<gene>
    <name evidence="11" type="ORF">HBR001_LOCUS2242</name>
</gene>
<dbReference type="InterPro" id="IPR000719">
    <property type="entry name" value="Prot_kinase_dom"/>
</dbReference>
<keyword evidence="6 8" id="KW-0067">ATP-binding</keyword>
<evidence type="ECO:0000313" key="12">
    <source>
        <dbReference type="Proteomes" id="UP001162031"/>
    </source>
</evidence>
<proteinExistence type="inferred from homology"/>
<dbReference type="GO" id="GO:0005524">
    <property type="term" value="F:ATP binding"/>
    <property type="evidence" value="ECO:0007669"/>
    <property type="project" value="UniProtKB-UniRule"/>
</dbReference>
<dbReference type="Proteomes" id="UP001162031">
    <property type="component" value="Unassembled WGS sequence"/>
</dbReference>
<evidence type="ECO:0000256" key="4">
    <source>
        <dbReference type="ARBA" id="ARBA00022741"/>
    </source>
</evidence>
<evidence type="ECO:0000256" key="6">
    <source>
        <dbReference type="ARBA" id="ARBA00022840"/>
    </source>
</evidence>
<dbReference type="EC" id="2.7.11.1" evidence="1"/>
<feature type="binding site" evidence="8">
    <location>
        <position position="365"/>
    </location>
    <ligand>
        <name>ATP</name>
        <dbReference type="ChEBI" id="CHEBI:30616"/>
    </ligand>
</feature>
<evidence type="ECO:0000256" key="5">
    <source>
        <dbReference type="ARBA" id="ARBA00022777"/>
    </source>
</evidence>
<name>A0AAV0TF88_HYABA</name>